<sequence>MTSNPLFLAWLTLMSLGIAAVLVTAGGAEFFSPVLFGGLLLLLAWAKARIILSRYLGLWQAPGWLSGFSWVIGLFCVLLLCLYAVAGLSR</sequence>
<reference evidence="2" key="1">
    <citation type="submission" date="2022-04" db="EMBL/GenBank/DDBJ databases">
        <title>Roseibium sp. CAU 1639 isolated from mud.</title>
        <authorList>
            <person name="Kim W."/>
        </authorList>
    </citation>
    <scope>NUCLEOTIDE SEQUENCE</scope>
    <source>
        <strain evidence="2">CAU 1639</strain>
    </source>
</reference>
<proteinExistence type="predicted"/>
<dbReference type="EMBL" id="JALNMJ010000001">
    <property type="protein sequence ID" value="MCK7611088.1"/>
    <property type="molecule type" value="Genomic_DNA"/>
</dbReference>
<feature type="transmembrane region" description="Helical" evidence="1">
    <location>
        <begin position="64"/>
        <end position="86"/>
    </location>
</feature>
<evidence type="ECO:0000313" key="2">
    <source>
        <dbReference type="EMBL" id="MCK7611088.1"/>
    </source>
</evidence>
<evidence type="ECO:0008006" key="4">
    <source>
        <dbReference type="Google" id="ProtNLM"/>
    </source>
</evidence>
<dbReference type="Proteomes" id="UP001431221">
    <property type="component" value="Unassembled WGS sequence"/>
</dbReference>
<dbReference type="RefSeq" id="WP_248150432.1">
    <property type="nucleotide sequence ID" value="NZ_JALNMJ010000001.1"/>
</dbReference>
<keyword evidence="1" id="KW-0472">Membrane</keyword>
<feature type="transmembrane region" description="Helical" evidence="1">
    <location>
        <begin position="30"/>
        <end position="52"/>
    </location>
</feature>
<comment type="caution">
    <text evidence="2">The sequence shown here is derived from an EMBL/GenBank/DDBJ whole genome shotgun (WGS) entry which is preliminary data.</text>
</comment>
<keyword evidence="1" id="KW-1133">Transmembrane helix</keyword>
<gene>
    <name evidence="2" type="ORF">M0H32_02845</name>
</gene>
<keyword evidence="1" id="KW-0812">Transmembrane</keyword>
<accession>A0ABT0GNU1</accession>
<name>A0ABT0GNU1_9HYPH</name>
<protein>
    <recommendedName>
        <fullName evidence="4">Nitric oxide reductase F protein</fullName>
    </recommendedName>
</protein>
<evidence type="ECO:0000313" key="3">
    <source>
        <dbReference type="Proteomes" id="UP001431221"/>
    </source>
</evidence>
<keyword evidence="3" id="KW-1185">Reference proteome</keyword>
<organism evidence="2 3">
    <name type="scientific">Roseibium sediminicola</name>
    <dbReference type="NCBI Taxonomy" id="2933272"/>
    <lineage>
        <taxon>Bacteria</taxon>
        <taxon>Pseudomonadati</taxon>
        <taxon>Pseudomonadota</taxon>
        <taxon>Alphaproteobacteria</taxon>
        <taxon>Hyphomicrobiales</taxon>
        <taxon>Stappiaceae</taxon>
        <taxon>Roseibium</taxon>
    </lineage>
</organism>
<evidence type="ECO:0000256" key="1">
    <source>
        <dbReference type="SAM" id="Phobius"/>
    </source>
</evidence>